<dbReference type="PANTHER" id="PTHR40396">
    <property type="entry name" value="ATPASE-LIKE PROTEIN"/>
    <property type="match status" value="1"/>
</dbReference>
<name>A0A2T6CAP7_9RHOB</name>
<evidence type="ECO:0000313" key="3">
    <source>
        <dbReference type="Proteomes" id="UP000244092"/>
    </source>
</evidence>
<dbReference type="PANTHER" id="PTHR40396:SF1">
    <property type="entry name" value="ATPASE AAA-TYPE CORE DOMAIN-CONTAINING PROTEIN"/>
    <property type="match status" value="1"/>
</dbReference>
<dbReference type="InterPro" id="IPR003959">
    <property type="entry name" value="ATPase_AAA_core"/>
</dbReference>
<sequence>MGSRSFGANGSGKSSLIDAMAFMSRFVRMSFRNEAGQGIDVDPFLFHSEWRERPSEFEAIFIHEETLYQYGFAISHERVVDEWLFARPKSTGRQRQLFTRSYDVQTDSYEWDISSVHLKGERDSWRSQTRPDALFLSTAVQLNAKGLSGAYEWLVLMLRTLKAPDSRQLDYTERRFGEEGWKTRIIEFLKATDVAVSDIRVTEAKVLDNDEIPGPIRDLIRNDNPDAKHYSIDFMRHDEQKRLMPLPFVEESTGTQNLFGLAGPVLDVLDNGFTLIVDELNSGLHPLAFQHLIGLFCDPNLNTRNAQLIFTTHDSSLLDSDCIGRDQIWIVEKGRDLAAELIPLTDFKPRQDAAGFQKRYLQGRFGGVPRLTA</sequence>
<accession>A0A2T6CAP7</accession>
<comment type="caution">
    <text evidence="2">The sequence shown here is derived from an EMBL/GenBank/DDBJ whole genome shotgun (WGS) entry which is preliminary data.</text>
</comment>
<proteinExistence type="predicted"/>
<organism evidence="2 3">
    <name type="scientific">Sulfitobacter mediterraneus</name>
    <dbReference type="NCBI Taxonomy" id="83219"/>
    <lineage>
        <taxon>Bacteria</taxon>
        <taxon>Pseudomonadati</taxon>
        <taxon>Pseudomonadota</taxon>
        <taxon>Alphaproteobacteria</taxon>
        <taxon>Rhodobacterales</taxon>
        <taxon>Roseobacteraceae</taxon>
        <taxon>Sulfitobacter</taxon>
    </lineage>
</organism>
<protein>
    <recommendedName>
        <fullName evidence="1">ATPase AAA-type core domain-containing protein</fullName>
    </recommendedName>
</protein>
<dbReference type="EMBL" id="QBKU01000012">
    <property type="protein sequence ID" value="PTX72289.1"/>
    <property type="molecule type" value="Genomic_DNA"/>
</dbReference>
<feature type="domain" description="ATPase AAA-type core" evidence="1">
    <location>
        <begin position="7"/>
        <end position="319"/>
    </location>
</feature>
<dbReference type="SUPFAM" id="SSF52540">
    <property type="entry name" value="P-loop containing nucleoside triphosphate hydrolases"/>
    <property type="match status" value="1"/>
</dbReference>
<gene>
    <name evidence="2" type="ORF">C8N31_112106</name>
</gene>
<dbReference type="RefSeq" id="WP_081785616.1">
    <property type="nucleotide sequence ID" value="NZ_QBKU01000012.1"/>
</dbReference>
<dbReference type="GO" id="GO:0005524">
    <property type="term" value="F:ATP binding"/>
    <property type="evidence" value="ECO:0007669"/>
    <property type="project" value="InterPro"/>
</dbReference>
<reference evidence="2 3" key="1">
    <citation type="submission" date="2018-04" db="EMBL/GenBank/DDBJ databases">
        <title>Genomic Encyclopedia of Archaeal and Bacterial Type Strains, Phase II (KMG-II): from individual species to whole genera.</title>
        <authorList>
            <person name="Goeker M."/>
        </authorList>
    </citation>
    <scope>NUCLEOTIDE SEQUENCE [LARGE SCALE GENOMIC DNA]</scope>
    <source>
        <strain evidence="2 3">DSM 12244</strain>
    </source>
</reference>
<dbReference type="AlphaFoldDB" id="A0A2T6CAP7"/>
<dbReference type="OrthoDB" id="9809324at2"/>
<dbReference type="Gene3D" id="3.40.50.300">
    <property type="entry name" value="P-loop containing nucleotide triphosphate hydrolases"/>
    <property type="match status" value="1"/>
</dbReference>
<dbReference type="Pfam" id="PF13304">
    <property type="entry name" value="AAA_21"/>
    <property type="match status" value="1"/>
</dbReference>
<dbReference type="Proteomes" id="UP000244092">
    <property type="component" value="Unassembled WGS sequence"/>
</dbReference>
<dbReference type="InterPro" id="IPR027417">
    <property type="entry name" value="P-loop_NTPase"/>
</dbReference>
<evidence type="ECO:0000259" key="1">
    <source>
        <dbReference type="Pfam" id="PF13304"/>
    </source>
</evidence>
<evidence type="ECO:0000313" key="2">
    <source>
        <dbReference type="EMBL" id="PTX72289.1"/>
    </source>
</evidence>
<dbReference type="GO" id="GO:0016887">
    <property type="term" value="F:ATP hydrolysis activity"/>
    <property type="evidence" value="ECO:0007669"/>
    <property type="project" value="InterPro"/>
</dbReference>